<proteinExistence type="predicted"/>
<keyword evidence="3" id="KW-1185">Reference proteome</keyword>
<feature type="compositionally biased region" description="Pro residues" evidence="1">
    <location>
        <begin position="32"/>
        <end position="59"/>
    </location>
</feature>
<dbReference type="AlphaFoldDB" id="A0A6A6DMS0"/>
<gene>
    <name evidence="2" type="ORF">K469DRAFT_798433</name>
</gene>
<accession>A0A6A6DMS0</accession>
<protein>
    <submittedName>
        <fullName evidence="2">Uncharacterized protein</fullName>
    </submittedName>
</protein>
<reference evidence="2" key="1">
    <citation type="journal article" date="2020" name="Stud. Mycol.">
        <title>101 Dothideomycetes genomes: a test case for predicting lifestyles and emergence of pathogens.</title>
        <authorList>
            <person name="Haridas S."/>
            <person name="Albert R."/>
            <person name="Binder M."/>
            <person name="Bloem J."/>
            <person name="Labutti K."/>
            <person name="Salamov A."/>
            <person name="Andreopoulos B."/>
            <person name="Baker S."/>
            <person name="Barry K."/>
            <person name="Bills G."/>
            <person name="Bluhm B."/>
            <person name="Cannon C."/>
            <person name="Castanera R."/>
            <person name="Culley D."/>
            <person name="Daum C."/>
            <person name="Ezra D."/>
            <person name="Gonzalez J."/>
            <person name="Henrissat B."/>
            <person name="Kuo A."/>
            <person name="Liang C."/>
            <person name="Lipzen A."/>
            <person name="Lutzoni F."/>
            <person name="Magnuson J."/>
            <person name="Mondo S."/>
            <person name="Nolan M."/>
            <person name="Ohm R."/>
            <person name="Pangilinan J."/>
            <person name="Park H.-J."/>
            <person name="Ramirez L."/>
            <person name="Alfaro M."/>
            <person name="Sun H."/>
            <person name="Tritt A."/>
            <person name="Yoshinaga Y."/>
            <person name="Zwiers L.-H."/>
            <person name="Turgeon B."/>
            <person name="Goodwin S."/>
            <person name="Spatafora J."/>
            <person name="Crous P."/>
            <person name="Grigoriev I."/>
        </authorList>
    </citation>
    <scope>NUCLEOTIDE SEQUENCE</scope>
    <source>
        <strain evidence="2">CBS 207.26</strain>
    </source>
</reference>
<name>A0A6A6DMS0_9PEZI</name>
<dbReference type="InterPro" id="IPR022190">
    <property type="entry name" value="DUF3716"/>
</dbReference>
<organism evidence="2 3">
    <name type="scientific">Zopfia rhizophila CBS 207.26</name>
    <dbReference type="NCBI Taxonomy" id="1314779"/>
    <lineage>
        <taxon>Eukaryota</taxon>
        <taxon>Fungi</taxon>
        <taxon>Dikarya</taxon>
        <taxon>Ascomycota</taxon>
        <taxon>Pezizomycotina</taxon>
        <taxon>Dothideomycetes</taxon>
        <taxon>Dothideomycetes incertae sedis</taxon>
        <taxon>Zopfiaceae</taxon>
        <taxon>Zopfia</taxon>
    </lineage>
</organism>
<dbReference type="EMBL" id="ML994664">
    <property type="protein sequence ID" value="KAF2179672.1"/>
    <property type="molecule type" value="Genomic_DNA"/>
</dbReference>
<evidence type="ECO:0000256" key="1">
    <source>
        <dbReference type="SAM" id="MobiDB-lite"/>
    </source>
</evidence>
<feature type="region of interest" description="Disordered" evidence="1">
    <location>
        <begin position="1"/>
        <end position="66"/>
    </location>
</feature>
<sequence>MTNGFPPLSAHRPAHGSGRNLSTPPLGRAPAGPGPAPPQPLQPPPAAQPPPPPPPPPPKALAARPLPRGGFRACNLAARPTNLEAALAQRSGTLAPAPCTACARGGGPFTTCVVVTSYLNGSCSNCHYSSEGARCSLRTCCRRAAASTTSTTSTAQPRRPSRASRLAALFSEVAAIFNKEEDNEKEEE</sequence>
<dbReference type="OrthoDB" id="4174112at2759"/>
<evidence type="ECO:0000313" key="2">
    <source>
        <dbReference type="EMBL" id="KAF2179672.1"/>
    </source>
</evidence>
<dbReference type="Proteomes" id="UP000800200">
    <property type="component" value="Unassembled WGS sequence"/>
</dbReference>
<dbReference type="Pfam" id="PF12511">
    <property type="entry name" value="DUF3716"/>
    <property type="match status" value="1"/>
</dbReference>
<evidence type="ECO:0000313" key="3">
    <source>
        <dbReference type="Proteomes" id="UP000800200"/>
    </source>
</evidence>